<dbReference type="EMBL" id="JACHWS010000002">
    <property type="protein sequence ID" value="MBB3038082.1"/>
    <property type="molecule type" value="Genomic_DNA"/>
</dbReference>
<reference evidence="1 2" key="1">
    <citation type="submission" date="2020-08" db="EMBL/GenBank/DDBJ databases">
        <title>Sequencing the genomes of 1000 actinobacteria strains.</title>
        <authorList>
            <person name="Klenk H.-P."/>
        </authorList>
    </citation>
    <scope>NUCLEOTIDE SEQUENCE [LARGE SCALE GENOMIC DNA]</scope>
    <source>
        <strain evidence="1 2">DSM 45258</strain>
    </source>
</reference>
<dbReference type="AlphaFoldDB" id="A0A839RMD2"/>
<accession>A0A839RMD2</accession>
<protein>
    <submittedName>
        <fullName evidence="1">Uncharacterized protein</fullName>
    </submittedName>
</protein>
<sequence>MPDWLDALLRWLQATPRGFAETTSEGKCRARHSFVGWRSV</sequence>
<evidence type="ECO:0000313" key="1">
    <source>
        <dbReference type="EMBL" id="MBB3038082.1"/>
    </source>
</evidence>
<keyword evidence="2" id="KW-1185">Reference proteome</keyword>
<gene>
    <name evidence="1" type="ORF">FHU29_002531</name>
</gene>
<comment type="caution">
    <text evidence="1">The sequence shown here is derived from an EMBL/GenBank/DDBJ whole genome shotgun (WGS) entry which is preliminary data.</text>
</comment>
<organism evidence="1 2">
    <name type="scientific">Hoyosella altamirensis</name>
    <dbReference type="NCBI Taxonomy" id="616997"/>
    <lineage>
        <taxon>Bacteria</taxon>
        <taxon>Bacillati</taxon>
        <taxon>Actinomycetota</taxon>
        <taxon>Actinomycetes</taxon>
        <taxon>Mycobacteriales</taxon>
        <taxon>Hoyosellaceae</taxon>
        <taxon>Hoyosella</taxon>
    </lineage>
</organism>
<name>A0A839RMD2_9ACTN</name>
<proteinExistence type="predicted"/>
<evidence type="ECO:0000313" key="2">
    <source>
        <dbReference type="Proteomes" id="UP000567922"/>
    </source>
</evidence>
<dbReference type="Proteomes" id="UP000567922">
    <property type="component" value="Unassembled WGS sequence"/>
</dbReference>